<dbReference type="InterPro" id="IPR057739">
    <property type="entry name" value="Glyco_hydro_29_N"/>
</dbReference>
<dbReference type="SUPFAM" id="SSF49785">
    <property type="entry name" value="Galactose-binding domain-like"/>
    <property type="match status" value="1"/>
</dbReference>
<evidence type="ECO:0000256" key="2">
    <source>
        <dbReference type="ARBA" id="ARBA00007951"/>
    </source>
</evidence>
<name>A0ABT3GLN1_9BACT</name>
<evidence type="ECO:0000313" key="9">
    <source>
        <dbReference type="EMBL" id="MCW1924428.1"/>
    </source>
</evidence>
<accession>A0ABT3GLN1</accession>
<sequence>MKHTLPLLLAISSLVSQAQQPGEGTAPPAAVKHWQDDRFGMFIHWGPVSLKGTEIGWSRGTQVPAEEYDNLYKRFDPTLFNADEWASVAKAAGMKYLVLTTKHHDGFCLWDTRQTDYNIMNTPFKRDVVKELAEACRKQQIDFGVYYSTCDWWHPLFPNASPGQTKPKADLKAYDAYLRAQTAELLTNYGPIFTMWFDVPQSYNSTFGIPMVAGLRKLQPDLMVNSRAYSLAGHDDIAHAPVGDYSTPEQKVGAFDMTRPWETCMTLCNQWAWRPNDPMKSLQQCLHTLIRTNGGNGNLLFNVGPMPDGRIEPGQVDRLREMGSWLAKNGESLYGTRGGPWKVGKKTVSTRKDHRIFIHVLDPAESTLELNALPVAIKSARLLNGPSIQHETSQGILKLEIPKDSMDPIDSIVELTIAGNALDLDPIPALDSSLIDPAMKATVSAVYQDNPRYAGSMAIDGKEETRWATPAGTGECSLVIDLLKPLTFARIEIDEAEGKRVKKFEFQAEQNGVWKTLHAGTELGAAFEAAFPSVTARKVRLQILEATEGPTIQEIRLFAPKR</sequence>
<comment type="caution">
    <text evidence="9">The sequence shown here is derived from an EMBL/GenBank/DDBJ whole genome shotgun (WGS) entry which is preliminary data.</text>
</comment>
<evidence type="ECO:0000259" key="8">
    <source>
        <dbReference type="PROSITE" id="PS50022"/>
    </source>
</evidence>
<comment type="similarity">
    <text evidence="2">Belongs to the glycosyl hydrolase 29 family.</text>
</comment>
<keyword evidence="6" id="KW-0326">Glycosidase</keyword>
<reference evidence="9 10" key="1">
    <citation type="submission" date="2022-10" db="EMBL/GenBank/DDBJ databases">
        <title>Luteolibacter arcticus strain CCTCC AB 2014275, whole genome shotgun sequencing project.</title>
        <authorList>
            <person name="Zhao G."/>
            <person name="Shen L."/>
        </authorList>
    </citation>
    <scope>NUCLEOTIDE SEQUENCE [LARGE SCALE GENOMIC DNA]</scope>
    <source>
        <strain evidence="9 10">CCTCC AB 2014275</strain>
    </source>
</reference>
<evidence type="ECO:0000256" key="5">
    <source>
        <dbReference type="ARBA" id="ARBA00022801"/>
    </source>
</evidence>
<evidence type="ECO:0000256" key="1">
    <source>
        <dbReference type="ARBA" id="ARBA00004071"/>
    </source>
</evidence>
<dbReference type="EMBL" id="JAPDDT010000008">
    <property type="protein sequence ID" value="MCW1924428.1"/>
    <property type="molecule type" value="Genomic_DNA"/>
</dbReference>
<dbReference type="SUPFAM" id="SSF51445">
    <property type="entry name" value="(Trans)glycosidases"/>
    <property type="match status" value="1"/>
</dbReference>
<feature type="chain" id="PRO_5047451308" description="alpha-L-fucosidase" evidence="7">
    <location>
        <begin position="19"/>
        <end position="562"/>
    </location>
</feature>
<dbReference type="PANTHER" id="PTHR10030">
    <property type="entry name" value="ALPHA-L-FUCOSIDASE"/>
    <property type="match status" value="1"/>
</dbReference>
<dbReference type="InterPro" id="IPR016286">
    <property type="entry name" value="FUC_metazoa-typ"/>
</dbReference>
<dbReference type="Gene3D" id="3.20.20.80">
    <property type="entry name" value="Glycosidases"/>
    <property type="match status" value="1"/>
</dbReference>
<keyword evidence="5" id="KW-0378">Hydrolase</keyword>
<keyword evidence="4 7" id="KW-0732">Signal</keyword>
<proteinExistence type="inferred from homology"/>
<dbReference type="InterPro" id="IPR008979">
    <property type="entry name" value="Galactose-bd-like_sf"/>
</dbReference>
<dbReference type="PANTHER" id="PTHR10030:SF37">
    <property type="entry name" value="ALPHA-L-FUCOSIDASE-RELATED"/>
    <property type="match status" value="1"/>
</dbReference>
<dbReference type="PROSITE" id="PS50022">
    <property type="entry name" value="FA58C_3"/>
    <property type="match status" value="1"/>
</dbReference>
<feature type="signal peptide" evidence="7">
    <location>
        <begin position="1"/>
        <end position="18"/>
    </location>
</feature>
<comment type="function">
    <text evidence="1">Alpha-L-fucosidase is responsible for hydrolyzing the alpha-1,6-linked fucose joined to the reducing-end N-acetylglucosamine of the carbohydrate moieties of glycoproteins.</text>
</comment>
<dbReference type="Pfam" id="PF00754">
    <property type="entry name" value="F5_F8_type_C"/>
    <property type="match status" value="1"/>
</dbReference>
<dbReference type="Gene3D" id="2.60.120.260">
    <property type="entry name" value="Galactose-binding domain-like"/>
    <property type="match status" value="1"/>
</dbReference>
<organism evidence="9 10">
    <name type="scientific">Luteolibacter arcticus</name>
    <dbReference type="NCBI Taxonomy" id="1581411"/>
    <lineage>
        <taxon>Bacteria</taxon>
        <taxon>Pseudomonadati</taxon>
        <taxon>Verrucomicrobiota</taxon>
        <taxon>Verrucomicrobiia</taxon>
        <taxon>Verrucomicrobiales</taxon>
        <taxon>Verrucomicrobiaceae</taxon>
        <taxon>Luteolibacter</taxon>
    </lineage>
</organism>
<feature type="domain" description="F5/8 type C" evidence="8">
    <location>
        <begin position="423"/>
        <end position="560"/>
    </location>
</feature>
<gene>
    <name evidence="9" type="ORF">OKA05_17815</name>
</gene>
<dbReference type="Pfam" id="PF01120">
    <property type="entry name" value="Alpha_L_fucos"/>
    <property type="match status" value="1"/>
</dbReference>
<dbReference type="InterPro" id="IPR000933">
    <property type="entry name" value="Glyco_hydro_29"/>
</dbReference>
<dbReference type="RefSeq" id="WP_264488537.1">
    <property type="nucleotide sequence ID" value="NZ_JAPDDT010000008.1"/>
</dbReference>
<dbReference type="PRINTS" id="PR00741">
    <property type="entry name" value="GLHYDRLASE29"/>
</dbReference>
<dbReference type="InterPro" id="IPR000421">
    <property type="entry name" value="FA58C"/>
</dbReference>
<dbReference type="SMART" id="SM00812">
    <property type="entry name" value="Alpha_L_fucos"/>
    <property type="match status" value="1"/>
</dbReference>
<evidence type="ECO:0000313" key="10">
    <source>
        <dbReference type="Proteomes" id="UP001320876"/>
    </source>
</evidence>
<protein>
    <recommendedName>
        <fullName evidence="3">alpha-L-fucosidase</fullName>
        <ecNumber evidence="3">3.2.1.51</ecNumber>
    </recommendedName>
</protein>
<dbReference type="InterPro" id="IPR017853">
    <property type="entry name" value="GH"/>
</dbReference>
<dbReference type="EC" id="3.2.1.51" evidence="3"/>
<evidence type="ECO:0000256" key="4">
    <source>
        <dbReference type="ARBA" id="ARBA00022729"/>
    </source>
</evidence>
<evidence type="ECO:0000256" key="3">
    <source>
        <dbReference type="ARBA" id="ARBA00012662"/>
    </source>
</evidence>
<keyword evidence="10" id="KW-1185">Reference proteome</keyword>
<dbReference type="Proteomes" id="UP001320876">
    <property type="component" value="Unassembled WGS sequence"/>
</dbReference>
<evidence type="ECO:0000256" key="7">
    <source>
        <dbReference type="SAM" id="SignalP"/>
    </source>
</evidence>
<evidence type="ECO:0000256" key="6">
    <source>
        <dbReference type="ARBA" id="ARBA00023295"/>
    </source>
</evidence>